<dbReference type="Proteomes" id="UP001301869">
    <property type="component" value="Chromosome"/>
</dbReference>
<dbReference type="Gene3D" id="3.30.310.50">
    <property type="entry name" value="Alpha-D-phosphohexomutase, C-terminal domain"/>
    <property type="match status" value="1"/>
</dbReference>
<protein>
    <submittedName>
        <fullName evidence="1">DUF2218 domain-containing protein</fullName>
    </submittedName>
</protein>
<organism evidence="1 2">
    <name type="scientific">Halomonas piscis</name>
    <dbReference type="NCBI Taxonomy" id="3031727"/>
    <lineage>
        <taxon>Bacteria</taxon>
        <taxon>Pseudomonadati</taxon>
        <taxon>Pseudomonadota</taxon>
        <taxon>Gammaproteobacteria</taxon>
        <taxon>Oceanospirillales</taxon>
        <taxon>Halomonadaceae</taxon>
        <taxon>Halomonas</taxon>
    </lineage>
</organism>
<dbReference type="Pfam" id="PF09981">
    <property type="entry name" value="DUF2218"/>
    <property type="match status" value="1"/>
</dbReference>
<dbReference type="EMBL" id="CP119391">
    <property type="protein sequence ID" value="WNK19298.1"/>
    <property type="molecule type" value="Genomic_DNA"/>
</dbReference>
<sequence length="90" mass="10243">MLTSSARIQTQHAQRLMNRLCKHWGHKFPVTLDAQQAEIELPLGVCRMHGADALTVELQSDAAQMPKLQQVVADHLQRMAARETLDIEWQ</sequence>
<name>A0ABY9YXJ9_9GAMM</name>
<evidence type="ECO:0000313" key="2">
    <source>
        <dbReference type="Proteomes" id="UP001301869"/>
    </source>
</evidence>
<keyword evidence="2" id="KW-1185">Reference proteome</keyword>
<evidence type="ECO:0000313" key="1">
    <source>
        <dbReference type="EMBL" id="WNK19298.1"/>
    </source>
</evidence>
<dbReference type="RefSeq" id="WP_311882484.1">
    <property type="nucleotide sequence ID" value="NZ_CP119391.1"/>
</dbReference>
<reference evidence="1 2" key="1">
    <citation type="submission" date="2023-03" db="EMBL/GenBank/DDBJ databases">
        <title>Halomonas sp. nov., isolated from Korean tranditional fermented seafood 'Jeotgal'.</title>
        <authorList>
            <person name="Kim B."/>
            <person name="Shin N.-R."/>
        </authorList>
    </citation>
    <scope>NUCLEOTIDE SEQUENCE [LARGE SCALE GENOMIC DNA]</scope>
    <source>
        <strain evidence="1 2">SG2L-4</strain>
    </source>
</reference>
<dbReference type="InterPro" id="IPR014543">
    <property type="entry name" value="UCP028291"/>
</dbReference>
<gene>
    <name evidence="1" type="ORF">P1P91_10555</name>
</gene>
<accession>A0ABY9YXJ9</accession>
<dbReference type="PIRSF" id="PIRSF028291">
    <property type="entry name" value="UCP028291"/>
    <property type="match status" value="1"/>
</dbReference>
<proteinExistence type="predicted"/>